<name>A0A2P5AXI9_PARAD</name>
<evidence type="ECO:0000313" key="1">
    <source>
        <dbReference type="EMBL" id="PON41231.1"/>
    </source>
</evidence>
<protein>
    <submittedName>
        <fullName evidence="1">Uncharacterized protein</fullName>
    </submittedName>
</protein>
<reference evidence="2" key="1">
    <citation type="submission" date="2016-06" db="EMBL/GenBank/DDBJ databases">
        <title>Parallel loss of symbiosis genes in relatives of nitrogen-fixing non-legume Parasponia.</title>
        <authorList>
            <person name="Van Velzen R."/>
            <person name="Holmer R."/>
            <person name="Bu F."/>
            <person name="Rutten L."/>
            <person name="Van Zeijl A."/>
            <person name="Liu W."/>
            <person name="Santuari L."/>
            <person name="Cao Q."/>
            <person name="Sharma T."/>
            <person name="Shen D."/>
            <person name="Roswanjaya Y."/>
            <person name="Wardhani T."/>
            <person name="Kalhor M.S."/>
            <person name="Jansen J."/>
            <person name="Van den Hoogen J."/>
            <person name="Gungor B."/>
            <person name="Hartog M."/>
            <person name="Hontelez J."/>
            <person name="Verver J."/>
            <person name="Yang W.-C."/>
            <person name="Schijlen E."/>
            <person name="Repin R."/>
            <person name="Schilthuizen M."/>
            <person name="Schranz E."/>
            <person name="Heidstra R."/>
            <person name="Miyata K."/>
            <person name="Fedorova E."/>
            <person name="Kohlen W."/>
            <person name="Bisseling T."/>
            <person name="Smit S."/>
            <person name="Geurts R."/>
        </authorList>
    </citation>
    <scope>NUCLEOTIDE SEQUENCE [LARGE SCALE GENOMIC DNA]</scope>
    <source>
        <strain evidence="2">cv. WU1-14</strain>
    </source>
</reference>
<proteinExistence type="predicted"/>
<dbReference type="EMBL" id="JXTB01000420">
    <property type="protein sequence ID" value="PON41231.1"/>
    <property type="molecule type" value="Genomic_DNA"/>
</dbReference>
<evidence type="ECO:0000313" key="2">
    <source>
        <dbReference type="Proteomes" id="UP000237105"/>
    </source>
</evidence>
<gene>
    <name evidence="1" type="ORF">PanWU01x14_291300</name>
</gene>
<sequence length="94" mass="10483">MVWVSGEHTGPGIAAISEQGHMCKITFENGKCRTVMVKVDGDGFGKEKEEGIGMKHPRKGKIYYSGPYMNLARVKDVEDDALIDYIFESVDKEL</sequence>
<dbReference type="AlphaFoldDB" id="A0A2P5AXI9"/>
<keyword evidence="2" id="KW-1185">Reference proteome</keyword>
<dbReference type="Proteomes" id="UP000237105">
    <property type="component" value="Unassembled WGS sequence"/>
</dbReference>
<comment type="caution">
    <text evidence="1">The sequence shown here is derived from an EMBL/GenBank/DDBJ whole genome shotgun (WGS) entry which is preliminary data.</text>
</comment>
<organism evidence="1 2">
    <name type="scientific">Parasponia andersonii</name>
    <name type="common">Sponia andersonii</name>
    <dbReference type="NCBI Taxonomy" id="3476"/>
    <lineage>
        <taxon>Eukaryota</taxon>
        <taxon>Viridiplantae</taxon>
        <taxon>Streptophyta</taxon>
        <taxon>Embryophyta</taxon>
        <taxon>Tracheophyta</taxon>
        <taxon>Spermatophyta</taxon>
        <taxon>Magnoliopsida</taxon>
        <taxon>eudicotyledons</taxon>
        <taxon>Gunneridae</taxon>
        <taxon>Pentapetalae</taxon>
        <taxon>rosids</taxon>
        <taxon>fabids</taxon>
        <taxon>Rosales</taxon>
        <taxon>Cannabaceae</taxon>
        <taxon>Parasponia</taxon>
    </lineage>
</organism>
<accession>A0A2P5AXI9</accession>